<keyword evidence="4 9" id="KW-0055">Arginine biosynthesis</keyword>
<evidence type="ECO:0000256" key="3">
    <source>
        <dbReference type="ARBA" id="ARBA00012286"/>
    </source>
</evidence>
<evidence type="ECO:0000256" key="9">
    <source>
        <dbReference type="HAMAP-Rule" id="MF_00005"/>
    </source>
</evidence>
<evidence type="ECO:0000259" key="11">
    <source>
        <dbReference type="Pfam" id="PF20979"/>
    </source>
</evidence>
<feature type="binding site" evidence="9">
    <location>
        <position position="133"/>
    </location>
    <ligand>
        <name>L-aspartate</name>
        <dbReference type="ChEBI" id="CHEBI:29991"/>
    </ligand>
</feature>
<keyword evidence="7 9" id="KW-0547">Nucleotide-binding</keyword>
<evidence type="ECO:0000313" key="12">
    <source>
        <dbReference type="EMBL" id="QHL90251.1"/>
    </source>
</evidence>
<dbReference type="GO" id="GO:0004055">
    <property type="term" value="F:argininosuccinate synthase activity"/>
    <property type="evidence" value="ECO:0007669"/>
    <property type="project" value="UniProtKB-UniRule"/>
</dbReference>
<name>A0A7Z2NVI8_9SPHN</name>
<comment type="similarity">
    <text evidence="9">Belongs to the argininosuccinate synthase family. Type 1 subfamily.</text>
</comment>
<dbReference type="Gene3D" id="3.40.50.620">
    <property type="entry name" value="HUPs"/>
    <property type="match status" value="1"/>
</dbReference>
<comment type="subcellular location">
    <subcellularLocation>
        <location evidence="9">Cytoplasm</location>
    </subcellularLocation>
</comment>
<dbReference type="GO" id="GO:0000053">
    <property type="term" value="P:argininosuccinate metabolic process"/>
    <property type="evidence" value="ECO:0007669"/>
    <property type="project" value="TreeGrafter"/>
</dbReference>
<keyword evidence="6 9" id="KW-0028">Amino-acid biosynthesis</keyword>
<dbReference type="PANTHER" id="PTHR11587">
    <property type="entry name" value="ARGININOSUCCINATE SYNTHASE"/>
    <property type="match status" value="1"/>
</dbReference>
<protein>
    <recommendedName>
        <fullName evidence="3 9">Argininosuccinate synthase</fullName>
        <ecNumber evidence="3 9">6.3.4.5</ecNumber>
    </recommendedName>
    <alternativeName>
        <fullName evidence="9">Citrulline--aspartate ligase</fullName>
    </alternativeName>
</protein>
<dbReference type="GO" id="GO:0006526">
    <property type="term" value="P:L-arginine biosynthetic process"/>
    <property type="evidence" value="ECO:0007669"/>
    <property type="project" value="UniProtKB-UniRule"/>
</dbReference>
<feature type="domain" description="Arginosuccinate synthase-like N-terminal" evidence="10">
    <location>
        <begin position="13"/>
        <end position="176"/>
    </location>
</feature>
<dbReference type="Proteomes" id="UP000464468">
    <property type="component" value="Chromosome"/>
</dbReference>
<evidence type="ECO:0000256" key="7">
    <source>
        <dbReference type="ARBA" id="ARBA00022741"/>
    </source>
</evidence>
<dbReference type="EMBL" id="CP047895">
    <property type="protein sequence ID" value="QHL90251.1"/>
    <property type="molecule type" value="Genomic_DNA"/>
</dbReference>
<dbReference type="NCBIfam" id="TIGR00032">
    <property type="entry name" value="argG"/>
    <property type="match status" value="1"/>
</dbReference>
<dbReference type="PANTHER" id="PTHR11587:SF2">
    <property type="entry name" value="ARGININOSUCCINATE SYNTHASE"/>
    <property type="match status" value="1"/>
</dbReference>
<keyword evidence="8 9" id="KW-0067">ATP-binding</keyword>
<dbReference type="GO" id="GO:0000050">
    <property type="term" value="P:urea cycle"/>
    <property type="evidence" value="ECO:0007669"/>
    <property type="project" value="TreeGrafter"/>
</dbReference>
<evidence type="ECO:0000256" key="1">
    <source>
        <dbReference type="ARBA" id="ARBA00004967"/>
    </source>
</evidence>
<dbReference type="GO" id="GO:0005524">
    <property type="term" value="F:ATP binding"/>
    <property type="evidence" value="ECO:0007669"/>
    <property type="project" value="UniProtKB-UniRule"/>
</dbReference>
<dbReference type="Pfam" id="PF20979">
    <property type="entry name" value="Arginosuc_syn_C"/>
    <property type="match status" value="1"/>
</dbReference>
<dbReference type="Gene3D" id="1.20.5.470">
    <property type="entry name" value="Single helix bin"/>
    <property type="match status" value="1"/>
</dbReference>
<evidence type="ECO:0000313" key="13">
    <source>
        <dbReference type="Proteomes" id="UP000464468"/>
    </source>
</evidence>
<feature type="binding site" evidence="9">
    <location>
        <position position="134"/>
    </location>
    <ligand>
        <name>L-aspartate</name>
        <dbReference type="ChEBI" id="CHEBI:29991"/>
    </ligand>
</feature>
<feature type="binding site" evidence="9">
    <location>
        <position position="97"/>
    </location>
    <ligand>
        <name>L-citrulline</name>
        <dbReference type="ChEBI" id="CHEBI:57743"/>
    </ligand>
</feature>
<dbReference type="NCBIfam" id="NF001770">
    <property type="entry name" value="PRK00509.1"/>
    <property type="match status" value="1"/>
</dbReference>
<accession>A0A7Z2NVI8</accession>
<proteinExistence type="inferred from homology"/>
<feature type="binding site" evidence="9">
    <location>
        <position position="129"/>
    </location>
    <ligand>
        <name>L-aspartate</name>
        <dbReference type="ChEBI" id="CHEBI:29991"/>
    </ligand>
</feature>
<dbReference type="PROSITE" id="PS00565">
    <property type="entry name" value="ARGININOSUCCIN_SYN_2"/>
    <property type="match status" value="1"/>
</dbReference>
<keyword evidence="9" id="KW-0963">Cytoplasm</keyword>
<evidence type="ECO:0000256" key="8">
    <source>
        <dbReference type="ARBA" id="ARBA00022840"/>
    </source>
</evidence>
<feature type="binding site" evidence="9">
    <location>
        <position position="102"/>
    </location>
    <ligand>
        <name>L-citrulline</name>
        <dbReference type="ChEBI" id="CHEBI:57743"/>
    </ligand>
</feature>
<dbReference type="AlphaFoldDB" id="A0A7Z2NVI8"/>
<feature type="binding site" evidence="9">
    <location>
        <position position="188"/>
    </location>
    <ligand>
        <name>L-citrulline</name>
        <dbReference type="ChEBI" id="CHEBI:57743"/>
    </ligand>
</feature>
<dbReference type="InterPro" id="IPR001518">
    <property type="entry name" value="Arginosuc_synth"/>
</dbReference>
<comment type="subunit">
    <text evidence="2 9">Homotetramer.</text>
</comment>
<sequence length="412" mass="46296">MTDKRQRAEQINRVVLAFSGGLDTSVILKWLQQTYGCEVVTFTADLGQGEELEPARQKAALMGVKPEHIFIDDLRDEFVRDYVFPMMRANAVYEGQYLLGTSIARPLIAKRQIEIARAVGADAVSHGATGKGNDQVRFELGYYALQPDIKVIAPWREWDLTSRTRLIEFAEAHQIPIPRDKRGEAPFSTDANLLHTSSEGKVLEDPWDEVPDYVFSRTVNPEDAPDTPEYLTIDFERGDAVAVDGEGLGPADLLARLNDFGRRHGIGRLDLVENRFVGMKSRGMYETPGGTILHLAHRAIEQVTLDRGAAHLKDQLMPRYAELIYNGFWFSPEREMLQAAIDHSQQHVTGTVRLKLYKGAAHVVGRRADPRHNLYSAKIVTFEDDAGAYDQRDAEGFIKLNALRLRLLGQRG</sequence>
<dbReference type="Gene3D" id="3.90.1260.10">
    <property type="entry name" value="Argininosuccinate synthetase, chain A, domain 2"/>
    <property type="match status" value="1"/>
</dbReference>
<reference evidence="12 13" key="1">
    <citation type="submission" date="2020-01" db="EMBL/GenBank/DDBJ databases">
        <title>Sphingomonas sp. C33 whole genome sequece.</title>
        <authorList>
            <person name="Park C."/>
        </authorList>
    </citation>
    <scope>NUCLEOTIDE SEQUENCE [LARGE SCALE GENOMIC DNA]</scope>
    <source>
        <strain evidence="12 13">C33</strain>
    </source>
</reference>
<dbReference type="CDD" id="cd01999">
    <property type="entry name" value="ASS"/>
    <property type="match status" value="1"/>
</dbReference>
<feature type="binding site" evidence="9">
    <location>
        <begin position="17"/>
        <end position="25"/>
    </location>
    <ligand>
        <name>ATP</name>
        <dbReference type="ChEBI" id="CHEBI:30616"/>
    </ligand>
</feature>
<dbReference type="RefSeq" id="WP_160592179.1">
    <property type="nucleotide sequence ID" value="NZ_CP047895.1"/>
</dbReference>
<feature type="binding site" evidence="9">
    <location>
        <position position="285"/>
    </location>
    <ligand>
        <name>L-citrulline</name>
        <dbReference type="ChEBI" id="CHEBI:57743"/>
    </ligand>
</feature>
<dbReference type="GO" id="GO:0005737">
    <property type="term" value="C:cytoplasm"/>
    <property type="evidence" value="ECO:0007669"/>
    <property type="project" value="UniProtKB-SubCell"/>
</dbReference>
<dbReference type="EC" id="6.3.4.5" evidence="3 9"/>
<dbReference type="InterPro" id="IPR048268">
    <property type="entry name" value="Arginosuc_syn_C"/>
</dbReference>
<dbReference type="FunFam" id="3.40.50.620:FF:000019">
    <property type="entry name" value="Argininosuccinate synthase"/>
    <property type="match status" value="1"/>
</dbReference>
<dbReference type="HAMAP" id="MF_00005">
    <property type="entry name" value="Arg_succ_synth_type1"/>
    <property type="match status" value="1"/>
</dbReference>
<feature type="binding site" evidence="9">
    <location>
        <position position="133"/>
    </location>
    <ligand>
        <name>L-citrulline</name>
        <dbReference type="ChEBI" id="CHEBI:57743"/>
    </ligand>
</feature>
<dbReference type="UniPathway" id="UPA00068">
    <property type="reaction ID" value="UER00113"/>
</dbReference>
<dbReference type="KEGG" id="schy:GVO57_04625"/>
<dbReference type="PROSITE" id="PS00564">
    <property type="entry name" value="ARGININOSUCCIN_SYN_1"/>
    <property type="match status" value="1"/>
</dbReference>
<dbReference type="InterPro" id="IPR014729">
    <property type="entry name" value="Rossmann-like_a/b/a_fold"/>
</dbReference>
<dbReference type="InterPro" id="IPR023434">
    <property type="entry name" value="Arginosuc_synth_type_1_subfam"/>
</dbReference>
<gene>
    <name evidence="9" type="primary">argG</name>
    <name evidence="12" type="ORF">GVO57_04625</name>
</gene>
<dbReference type="SUPFAM" id="SSF52402">
    <property type="entry name" value="Adenine nucleotide alpha hydrolases-like"/>
    <property type="match status" value="1"/>
</dbReference>
<feature type="binding site" evidence="9">
    <location>
        <position position="273"/>
    </location>
    <ligand>
        <name>L-citrulline</name>
        <dbReference type="ChEBI" id="CHEBI:57743"/>
    </ligand>
</feature>
<dbReference type="InterPro" id="IPR048267">
    <property type="entry name" value="Arginosuc_syn_N"/>
</dbReference>
<dbReference type="InterPro" id="IPR018223">
    <property type="entry name" value="Arginosuc_synth_CS"/>
</dbReference>
<evidence type="ECO:0000256" key="4">
    <source>
        <dbReference type="ARBA" id="ARBA00022571"/>
    </source>
</evidence>
<evidence type="ECO:0000256" key="6">
    <source>
        <dbReference type="ARBA" id="ARBA00022605"/>
    </source>
</evidence>
<evidence type="ECO:0000259" key="10">
    <source>
        <dbReference type="Pfam" id="PF00764"/>
    </source>
</evidence>
<feature type="binding site" evidence="9">
    <location>
        <position position="137"/>
    </location>
    <ligand>
        <name>L-citrulline</name>
        <dbReference type="ChEBI" id="CHEBI:57743"/>
    </ligand>
</feature>
<dbReference type="InterPro" id="IPR024074">
    <property type="entry name" value="AS_cat/multimer_dom_body"/>
</dbReference>
<feature type="binding site" evidence="9">
    <location>
        <position position="44"/>
    </location>
    <ligand>
        <name>ATP</name>
        <dbReference type="ChEBI" id="CHEBI:30616"/>
    </ligand>
</feature>
<comment type="pathway">
    <text evidence="1 9">Amino-acid biosynthesis; L-arginine biosynthesis; L-arginine from L-ornithine and carbamoyl phosphate: step 2/3.</text>
</comment>
<keyword evidence="5 9" id="KW-0436">Ligase</keyword>
<dbReference type="SUPFAM" id="SSF69864">
    <property type="entry name" value="Argininosuccinate synthetase, C-terminal domain"/>
    <property type="match status" value="1"/>
</dbReference>
<dbReference type="Pfam" id="PF00764">
    <property type="entry name" value="Arginosuc_synth"/>
    <property type="match status" value="1"/>
</dbReference>
<comment type="catalytic activity">
    <reaction evidence="9">
        <text>L-citrulline + L-aspartate + ATP = 2-(N(omega)-L-arginino)succinate + AMP + diphosphate + H(+)</text>
        <dbReference type="Rhea" id="RHEA:10932"/>
        <dbReference type="ChEBI" id="CHEBI:15378"/>
        <dbReference type="ChEBI" id="CHEBI:29991"/>
        <dbReference type="ChEBI" id="CHEBI:30616"/>
        <dbReference type="ChEBI" id="CHEBI:33019"/>
        <dbReference type="ChEBI" id="CHEBI:57472"/>
        <dbReference type="ChEBI" id="CHEBI:57743"/>
        <dbReference type="ChEBI" id="CHEBI:456215"/>
        <dbReference type="EC" id="6.3.4.5"/>
    </reaction>
</comment>
<evidence type="ECO:0000256" key="5">
    <source>
        <dbReference type="ARBA" id="ARBA00022598"/>
    </source>
</evidence>
<feature type="binding site" evidence="9">
    <location>
        <position position="127"/>
    </location>
    <ligand>
        <name>ATP</name>
        <dbReference type="ChEBI" id="CHEBI:30616"/>
    </ligand>
</feature>
<evidence type="ECO:0000256" key="2">
    <source>
        <dbReference type="ARBA" id="ARBA00011881"/>
    </source>
</evidence>
<feature type="binding site" evidence="9">
    <location>
        <position position="197"/>
    </location>
    <ligand>
        <name>L-citrulline</name>
        <dbReference type="ChEBI" id="CHEBI:57743"/>
    </ligand>
</feature>
<feature type="domain" description="Arginosuccinate synthase C-terminal" evidence="11">
    <location>
        <begin position="187"/>
        <end position="406"/>
    </location>
</feature>
<dbReference type="FunFam" id="3.90.1260.10:FF:000007">
    <property type="entry name" value="Argininosuccinate synthase"/>
    <property type="match status" value="1"/>
</dbReference>
<keyword evidence="13" id="KW-1185">Reference proteome</keyword>
<organism evidence="12 13">
    <name type="scientific">Sphingomonas changnyeongensis</name>
    <dbReference type="NCBI Taxonomy" id="2698679"/>
    <lineage>
        <taxon>Bacteria</taxon>
        <taxon>Pseudomonadati</taxon>
        <taxon>Pseudomonadota</taxon>
        <taxon>Alphaproteobacteria</taxon>
        <taxon>Sphingomonadales</taxon>
        <taxon>Sphingomonadaceae</taxon>
        <taxon>Sphingomonas</taxon>
    </lineage>
</organism>